<evidence type="ECO:0000313" key="5">
    <source>
        <dbReference type="Proteomes" id="UP000276776"/>
    </source>
</evidence>
<dbReference type="GO" id="GO:0030425">
    <property type="term" value="C:dendrite"/>
    <property type="evidence" value="ECO:0007669"/>
    <property type="project" value="TreeGrafter"/>
</dbReference>
<dbReference type="EMBL" id="UYYF01004410">
    <property type="protein sequence ID" value="VDN03725.1"/>
    <property type="molecule type" value="Genomic_DNA"/>
</dbReference>
<gene>
    <name evidence="4" type="ORF">TCLT_LOCUS6380</name>
</gene>
<dbReference type="Proteomes" id="UP000276776">
    <property type="component" value="Unassembled WGS sequence"/>
</dbReference>
<feature type="region of interest" description="Disordered" evidence="2">
    <location>
        <begin position="601"/>
        <end position="636"/>
    </location>
</feature>
<dbReference type="WBParaSite" id="TCLT_0000639101-mRNA-1">
    <property type="protein sequence ID" value="TCLT_0000639101-mRNA-1"/>
    <property type="gene ID" value="TCLT_0000639101"/>
</dbReference>
<feature type="compositionally biased region" description="Polar residues" evidence="2">
    <location>
        <begin position="421"/>
        <end position="440"/>
    </location>
</feature>
<feature type="domain" description="Microtubule-associated protein 1A/B/S-like MBL-like" evidence="3">
    <location>
        <begin position="22"/>
        <end position="260"/>
    </location>
</feature>
<dbReference type="STRING" id="103827.A0A0N5D0Q4"/>
<dbReference type="GO" id="GO:0005829">
    <property type="term" value="C:cytosol"/>
    <property type="evidence" value="ECO:0007669"/>
    <property type="project" value="TreeGrafter"/>
</dbReference>
<feature type="region of interest" description="Disordered" evidence="2">
    <location>
        <begin position="288"/>
        <end position="325"/>
    </location>
</feature>
<evidence type="ECO:0000313" key="4">
    <source>
        <dbReference type="EMBL" id="VDN03725.1"/>
    </source>
</evidence>
<dbReference type="GO" id="GO:0008017">
    <property type="term" value="F:microtubule binding"/>
    <property type="evidence" value="ECO:0007669"/>
    <property type="project" value="InterPro"/>
</dbReference>
<dbReference type="GO" id="GO:0031114">
    <property type="term" value="P:regulation of microtubule depolymerization"/>
    <property type="evidence" value="ECO:0007669"/>
    <property type="project" value="TreeGrafter"/>
</dbReference>
<proteinExistence type="predicted"/>
<dbReference type="PANTHER" id="PTHR13843:SF12">
    <property type="entry name" value="ATPASE F1_V1_A1 COMPLEX ALPHA_BETA SUBUNIT NUCLEOTIDE-BINDING DOMAIN-CONTAINING PROTEIN"/>
    <property type="match status" value="1"/>
</dbReference>
<dbReference type="OMA" id="PLYFDIV"/>
<evidence type="ECO:0000259" key="3">
    <source>
        <dbReference type="Pfam" id="PF25281"/>
    </source>
</evidence>
<dbReference type="GO" id="GO:0043025">
    <property type="term" value="C:neuronal cell body"/>
    <property type="evidence" value="ECO:0007669"/>
    <property type="project" value="TreeGrafter"/>
</dbReference>
<dbReference type="InterPro" id="IPR026074">
    <property type="entry name" value="MAP1"/>
</dbReference>
<dbReference type="GO" id="GO:0016358">
    <property type="term" value="P:dendrite development"/>
    <property type="evidence" value="ECO:0007669"/>
    <property type="project" value="TreeGrafter"/>
</dbReference>
<dbReference type="GO" id="GO:0005874">
    <property type="term" value="C:microtubule"/>
    <property type="evidence" value="ECO:0007669"/>
    <property type="project" value="InterPro"/>
</dbReference>
<feature type="coiled-coil region" evidence="1">
    <location>
        <begin position="671"/>
        <end position="698"/>
    </location>
</feature>
<dbReference type="Pfam" id="PF25281">
    <property type="entry name" value="MBL_MAP1B"/>
    <property type="match status" value="1"/>
</dbReference>
<evidence type="ECO:0000256" key="1">
    <source>
        <dbReference type="SAM" id="Coils"/>
    </source>
</evidence>
<evidence type="ECO:0000313" key="6">
    <source>
        <dbReference type="WBParaSite" id="TCLT_0000639101-mRNA-1"/>
    </source>
</evidence>
<feature type="compositionally biased region" description="Polar residues" evidence="2">
    <location>
        <begin position="292"/>
        <end position="302"/>
    </location>
</feature>
<dbReference type="OrthoDB" id="5371837at2759"/>
<dbReference type="GO" id="GO:0000226">
    <property type="term" value="P:microtubule cytoskeleton organization"/>
    <property type="evidence" value="ECO:0007669"/>
    <property type="project" value="InterPro"/>
</dbReference>
<reference evidence="6" key="1">
    <citation type="submission" date="2017-02" db="UniProtKB">
        <authorList>
            <consortium name="WormBaseParasite"/>
        </authorList>
    </citation>
    <scope>IDENTIFICATION</scope>
</reference>
<name>A0A0N5D0Q4_THECL</name>
<feature type="region of interest" description="Disordered" evidence="2">
    <location>
        <begin position="417"/>
        <end position="464"/>
    </location>
</feature>
<accession>A0A0N5D0Q4</accession>
<sequence>MVNQPYLGLLMILRSLKDEDLVQLLPAGHSVGSIRTRRPLMYVFSGGNEDAAFFSVNGFSILLDGGDRKDVSYWNLIRNYDKISAAVVTRISPKCLLGISAIFMRKCLEECHPNFGSIICNLPPPNVVNGDSEAAKVLSGMHKGLRAESLKPIEAFATSKMEAITLYEVIGEGALRMIVLNPERGTKDLTSLVNALKTDIDIEKFAALTSLALLLVWHPSDHTLPVSRILITGACPLEKLYASLEKLKSEEYLRYPQFTHAAKDKSSNVRLSRIGRNSSTTKIVPRLPSARNIPTQSTTSSIREPLKKTARPPLSSSLPSRVTANSKKPVMQLAKAHTGNKSAENKIIKSALSNETKRTGVLTTKSKAREIAEAKSTNKLEAKPILSYEKAQNSDSVPANVEIINSPIKNPVLCADLPSTEGMQSSLDLSPSEVSLSGESKSPLHSEDSQRSGSPFAEKVANDNNLLDGIEEPVKLRKISMDFVNESEEMDENSKEKVEPREPKLNLIDSSLQPQDTLLLDSTPPASGIVPVGEMCDSLQVLLSKEEITNDDEDAGIYNQEDMRKKSIQDLLGSGTSPFMAGLITGIVDDTPTALHELTELKDAGSKKSESLSTQSLNELNEGKIEPEHSWKSDDVENKKPQILPGIQREVFSLRSNISSDSVNAQPDPVLDEVIESLADASEMVDNAENMSEQLEHHVKHSLAGLCNNVELATGTAATCATSVEQSVDFTNNEITSIAHDVNDNTKALAYQDTYEEVNAKELYLPPMTMTTTPRTRAKIANGMKMKPKLSQPLYFDIVFVPHHGAQPIVKDEEAAKAFVTSIRSRRYVLSGKDSIRTYFIDGLIAGKTAWNKPELEVDVLPTHDSEQLIIYSYEKAGEMAKANISLRCSVERCTLRLSSAGSDDVCPAFKFEM</sequence>
<feature type="compositionally biased region" description="Basic and acidic residues" evidence="2">
    <location>
        <begin position="601"/>
        <end position="610"/>
    </location>
</feature>
<reference evidence="4 5" key="2">
    <citation type="submission" date="2018-11" db="EMBL/GenBank/DDBJ databases">
        <authorList>
            <consortium name="Pathogen Informatics"/>
        </authorList>
    </citation>
    <scope>NUCLEOTIDE SEQUENCE [LARGE SCALE GENOMIC DNA]</scope>
</reference>
<dbReference type="PANTHER" id="PTHR13843">
    <property type="entry name" value="MICROTUBULE-ASSOCIATED PROTEIN"/>
    <property type="match status" value="1"/>
</dbReference>
<organism evidence="6">
    <name type="scientific">Thelazia callipaeda</name>
    <name type="common">Oriental eyeworm</name>
    <name type="synonym">Parasitic nematode</name>
    <dbReference type="NCBI Taxonomy" id="103827"/>
    <lineage>
        <taxon>Eukaryota</taxon>
        <taxon>Metazoa</taxon>
        <taxon>Ecdysozoa</taxon>
        <taxon>Nematoda</taxon>
        <taxon>Chromadorea</taxon>
        <taxon>Rhabditida</taxon>
        <taxon>Spirurina</taxon>
        <taxon>Spiruromorpha</taxon>
        <taxon>Thelazioidea</taxon>
        <taxon>Thelaziidae</taxon>
        <taxon>Thelazia</taxon>
    </lineage>
</organism>
<dbReference type="GO" id="GO:0007409">
    <property type="term" value="P:axonogenesis"/>
    <property type="evidence" value="ECO:0007669"/>
    <property type="project" value="TreeGrafter"/>
</dbReference>
<evidence type="ECO:0000256" key="2">
    <source>
        <dbReference type="SAM" id="MobiDB-lite"/>
    </source>
</evidence>
<dbReference type="AlphaFoldDB" id="A0A0N5D0Q4"/>
<dbReference type="GO" id="GO:0045202">
    <property type="term" value="C:synapse"/>
    <property type="evidence" value="ECO:0007669"/>
    <property type="project" value="TreeGrafter"/>
</dbReference>
<keyword evidence="5" id="KW-1185">Reference proteome</keyword>
<keyword evidence="1" id="KW-0175">Coiled coil</keyword>
<dbReference type="GO" id="GO:0003779">
    <property type="term" value="F:actin binding"/>
    <property type="evidence" value="ECO:0007669"/>
    <property type="project" value="TreeGrafter"/>
</dbReference>
<feature type="compositionally biased region" description="Basic and acidic residues" evidence="2">
    <location>
        <begin position="621"/>
        <end position="636"/>
    </location>
</feature>
<dbReference type="GO" id="GO:0005875">
    <property type="term" value="C:microtubule associated complex"/>
    <property type="evidence" value="ECO:0007669"/>
    <property type="project" value="TreeGrafter"/>
</dbReference>
<dbReference type="InterPro" id="IPR057480">
    <property type="entry name" value="MAP1A/B/S-like_MBL"/>
</dbReference>
<protein>
    <submittedName>
        <fullName evidence="6">Microtubule-associated protein futsch</fullName>
    </submittedName>
</protein>